<dbReference type="Pfam" id="PF13649">
    <property type="entry name" value="Methyltransf_25"/>
    <property type="match status" value="1"/>
</dbReference>
<keyword evidence="1 4" id="KW-0489">Methyltransferase</keyword>
<evidence type="ECO:0000313" key="5">
    <source>
        <dbReference type="Proteomes" id="UP001596087"/>
    </source>
</evidence>
<dbReference type="PANTHER" id="PTHR43861:SF1">
    <property type="entry name" value="TRANS-ACONITATE 2-METHYLTRANSFERASE"/>
    <property type="match status" value="1"/>
</dbReference>
<evidence type="ECO:0000259" key="3">
    <source>
        <dbReference type="Pfam" id="PF13649"/>
    </source>
</evidence>
<dbReference type="RefSeq" id="WP_378591501.1">
    <property type="nucleotide sequence ID" value="NZ_JBHSKD010000018.1"/>
</dbReference>
<evidence type="ECO:0000313" key="4">
    <source>
        <dbReference type="EMBL" id="MFC5178012.1"/>
    </source>
</evidence>
<evidence type="ECO:0000256" key="1">
    <source>
        <dbReference type="ARBA" id="ARBA00022603"/>
    </source>
</evidence>
<dbReference type="PANTHER" id="PTHR43861">
    <property type="entry name" value="TRANS-ACONITATE 2-METHYLTRANSFERASE-RELATED"/>
    <property type="match status" value="1"/>
</dbReference>
<accession>A0ABW0BM79</accession>
<gene>
    <name evidence="4" type="ORF">ACFPGP_15120</name>
</gene>
<keyword evidence="5" id="KW-1185">Reference proteome</keyword>
<sequence>MSAATPQEQVHQWAGMFDTLSASYDQSGVPFFTTIAQGLVERLAPRPGERAADLGAGRGAATFPLAEAVGPEGRVDALDVAPGMVRLTSEAVAARGLDHVRVLHGDASDPSLPPASYDVVASSLVLFFLPQPEDALPRWLDLLDEGGRLGVATFRPWSGTWKAIEDLFAEYDHDTGRPATTSMPDVYATDEGVEGLLRDAGAADVRTDALRVAVPFDDVEQWRVWSLGTAMRGLWMRAPEEKHEEILARVADLLDADRGPDGRSRLHVDIRYTLGRRA</sequence>
<dbReference type="Gene3D" id="3.40.50.150">
    <property type="entry name" value="Vaccinia Virus protein VP39"/>
    <property type="match status" value="1"/>
</dbReference>
<dbReference type="EMBL" id="JBHSKD010000018">
    <property type="protein sequence ID" value="MFC5178012.1"/>
    <property type="molecule type" value="Genomic_DNA"/>
</dbReference>
<dbReference type="SUPFAM" id="SSF53335">
    <property type="entry name" value="S-adenosyl-L-methionine-dependent methyltransferases"/>
    <property type="match status" value="1"/>
</dbReference>
<dbReference type="Proteomes" id="UP001596087">
    <property type="component" value="Unassembled WGS sequence"/>
</dbReference>
<proteinExistence type="predicted"/>
<reference evidence="5" key="1">
    <citation type="journal article" date="2019" name="Int. J. Syst. Evol. Microbiol.">
        <title>The Global Catalogue of Microorganisms (GCM) 10K type strain sequencing project: providing services to taxonomists for standard genome sequencing and annotation.</title>
        <authorList>
            <consortium name="The Broad Institute Genomics Platform"/>
            <consortium name="The Broad Institute Genome Sequencing Center for Infectious Disease"/>
            <person name="Wu L."/>
            <person name="Ma J."/>
        </authorList>
    </citation>
    <scope>NUCLEOTIDE SEQUENCE [LARGE SCALE GENOMIC DNA]</scope>
    <source>
        <strain evidence="5">DFY41</strain>
    </source>
</reference>
<dbReference type="InterPro" id="IPR029063">
    <property type="entry name" value="SAM-dependent_MTases_sf"/>
</dbReference>
<dbReference type="GO" id="GO:0008168">
    <property type="term" value="F:methyltransferase activity"/>
    <property type="evidence" value="ECO:0007669"/>
    <property type="project" value="UniProtKB-KW"/>
</dbReference>
<dbReference type="InterPro" id="IPR041698">
    <property type="entry name" value="Methyltransf_25"/>
</dbReference>
<protein>
    <submittedName>
        <fullName evidence="4">Class I SAM-dependent methyltransferase</fullName>
        <ecNumber evidence="4">2.1.1.-</ecNumber>
    </submittedName>
</protein>
<organism evidence="4 5">
    <name type="scientific">Nocardioides taihuensis</name>
    <dbReference type="NCBI Taxonomy" id="1835606"/>
    <lineage>
        <taxon>Bacteria</taxon>
        <taxon>Bacillati</taxon>
        <taxon>Actinomycetota</taxon>
        <taxon>Actinomycetes</taxon>
        <taxon>Propionibacteriales</taxon>
        <taxon>Nocardioidaceae</taxon>
        <taxon>Nocardioides</taxon>
    </lineage>
</organism>
<name>A0ABW0BM79_9ACTN</name>
<comment type="caution">
    <text evidence="4">The sequence shown here is derived from an EMBL/GenBank/DDBJ whole genome shotgun (WGS) entry which is preliminary data.</text>
</comment>
<dbReference type="CDD" id="cd02440">
    <property type="entry name" value="AdoMet_MTases"/>
    <property type="match status" value="1"/>
</dbReference>
<evidence type="ECO:0000256" key="2">
    <source>
        <dbReference type="ARBA" id="ARBA00022679"/>
    </source>
</evidence>
<dbReference type="EC" id="2.1.1.-" evidence="4"/>
<feature type="domain" description="Methyltransferase" evidence="3">
    <location>
        <begin position="52"/>
        <end position="147"/>
    </location>
</feature>
<dbReference type="GO" id="GO:0032259">
    <property type="term" value="P:methylation"/>
    <property type="evidence" value="ECO:0007669"/>
    <property type="project" value="UniProtKB-KW"/>
</dbReference>
<keyword evidence="2 4" id="KW-0808">Transferase</keyword>